<feature type="transmembrane region" description="Helical" evidence="1">
    <location>
        <begin position="77"/>
        <end position="97"/>
    </location>
</feature>
<organism evidence="2 3">
    <name type="scientific">Acetobacterium paludosum</name>
    <dbReference type="NCBI Taxonomy" id="52693"/>
    <lineage>
        <taxon>Bacteria</taxon>
        <taxon>Bacillati</taxon>
        <taxon>Bacillota</taxon>
        <taxon>Clostridia</taxon>
        <taxon>Eubacteriales</taxon>
        <taxon>Eubacteriaceae</taxon>
        <taxon>Acetobacterium</taxon>
    </lineage>
</organism>
<dbReference type="OrthoDB" id="1782647at2"/>
<evidence type="ECO:0000313" key="3">
    <source>
        <dbReference type="Proteomes" id="UP000616595"/>
    </source>
</evidence>
<proteinExistence type="predicted"/>
<dbReference type="RefSeq" id="WP_148567787.1">
    <property type="nucleotide sequence ID" value="NZ_RXYA01000012.1"/>
</dbReference>
<keyword evidence="1" id="KW-0472">Membrane</keyword>
<accession>A0A923I1H6</accession>
<dbReference type="AlphaFoldDB" id="A0A923I1H6"/>
<feature type="transmembrane region" description="Helical" evidence="1">
    <location>
        <begin position="109"/>
        <end position="129"/>
    </location>
</feature>
<comment type="caution">
    <text evidence="2">The sequence shown here is derived from an EMBL/GenBank/DDBJ whole genome shotgun (WGS) entry which is preliminary data.</text>
</comment>
<feature type="transmembrane region" description="Helical" evidence="1">
    <location>
        <begin position="52"/>
        <end position="71"/>
    </location>
</feature>
<reference evidence="2" key="1">
    <citation type="submission" date="2019-10" db="EMBL/GenBank/DDBJ databases">
        <authorList>
            <person name="Ross D.E."/>
            <person name="Gulliver D."/>
        </authorList>
    </citation>
    <scope>NUCLEOTIDE SEQUENCE</scope>
    <source>
        <strain evidence="2">DER-2019</strain>
    </source>
</reference>
<keyword evidence="1" id="KW-1133">Transmembrane helix</keyword>
<protein>
    <submittedName>
        <fullName evidence="2">Uncharacterized protein</fullName>
    </submittedName>
</protein>
<sequence length="131" mass="14723">MNIIEQAVLQYVIFILSLVVGILSIVYYGKYQKQLINGALEGSVAGSFKNKFNLYGVLYVVAAFLVILESYARMSEIVIIIMVIVIGGGIYNLMLINKKEMFDLSDIKLLRWNAIILLTIALVYILTILNI</sequence>
<keyword evidence="3" id="KW-1185">Reference proteome</keyword>
<reference evidence="2" key="2">
    <citation type="submission" date="2020-10" db="EMBL/GenBank/DDBJ databases">
        <title>Comparative genomics of the Acetobacterium genus.</title>
        <authorList>
            <person name="Marshall C."/>
            <person name="May H."/>
            <person name="Norman S."/>
        </authorList>
    </citation>
    <scope>NUCLEOTIDE SEQUENCE</scope>
    <source>
        <strain evidence="2">DER-2019</strain>
    </source>
</reference>
<evidence type="ECO:0000256" key="1">
    <source>
        <dbReference type="SAM" id="Phobius"/>
    </source>
</evidence>
<evidence type="ECO:0000313" key="2">
    <source>
        <dbReference type="EMBL" id="MBC3888328.1"/>
    </source>
</evidence>
<keyword evidence="1" id="KW-0812">Transmembrane</keyword>
<feature type="transmembrane region" description="Helical" evidence="1">
    <location>
        <begin position="12"/>
        <end position="31"/>
    </location>
</feature>
<dbReference type="Proteomes" id="UP000616595">
    <property type="component" value="Unassembled WGS sequence"/>
</dbReference>
<dbReference type="EMBL" id="WJBD01000008">
    <property type="protein sequence ID" value="MBC3888328.1"/>
    <property type="molecule type" value="Genomic_DNA"/>
</dbReference>
<name>A0A923I1H6_9FIRM</name>
<gene>
    <name evidence="2" type="ORF">GH810_08395</name>
</gene>